<dbReference type="GO" id="GO:0003677">
    <property type="term" value="F:DNA binding"/>
    <property type="evidence" value="ECO:0007669"/>
    <property type="project" value="UniProtKB-KW"/>
</dbReference>
<dbReference type="CDD" id="cd01106">
    <property type="entry name" value="HTH_TipAL-Mta"/>
    <property type="match status" value="1"/>
</dbReference>
<dbReference type="InterPro" id="IPR009061">
    <property type="entry name" value="DNA-bd_dom_put_sf"/>
</dbReference>
<dbReference type="InterPro" id="IPR000551">
    <property type="entry name" value="MerR-type_HTH_dom"/>
</dbReference>
<evidence type="ECO:0000256" key="1">
    <source>
        <dbReference type="ARBA" id="ARBA00023015"/>
    </source>
</evidence>
<sequence length="264" mass="30989">MKKPLLAVKDIVQITGITSRTLHYYDRIDLLKPTHLTEKGYRLYDRSSLEKLQTILFLKELDFSLKEIADILKLPRQEQNQILKEQRQTLFLRKQRLETIMAALEEYVSGKDISSLQLFNGTSVLPLKEQYANEARFFYGETEAYKEFNETLEELSPEDKEARYQSMEDIFKQMASCIDQDPSSEEVQRLIEEWKQNLMQFMTCDAELLACIAHTYKFDARFKNYFNQYGNEDLADFLYSAIMHNINREASRGGPLSQPEDTLD</sequence>
<proteinExistence type="predicted"/>
<dbReference type="AlphaFoldDB" id="A0A1B2DZH4"/>
<evidence type="ECO:0000256" key="4">
    <source>
        <dbReference type="ARBA" id="ARBA00023163"/>
    </source>
</evidence>
<evidence type="ECO:0000259" key="5">
    <source>
        <dbReference type="PROSITE" id="PS50937"/>
    </source>
</evidence>
<dbReference type="GO" id="GO:0003700">
    <property type="term" value="F:DNA-binding transcription factor activity"/>
    <property type="evidence" value="ECO:0007669"/>
    <property type="project" value="InterPro"/>
</dbReference>
<dbReference type="Pfam" id="PF07739">
    <property type="entry name" value="TipAS"/>
    <property type="match status" value="1"/>
</dbReference>
<dbReference type="SUPFAM" id="SSF89082">
    <property type="entry name" value="Antibiotic binding domain of TipA-like multidrug resistance regulators"/>
    <property type="match status" value="1"/>
</dbReference>
<evidence type="ECO:0000313" key="6">
    <source>
        <dbReference type="EMBL" id="ANY73146.1"/>
    </source>
</evidence>
<accession>A0A1B2DZH4</accession>
<dbReference type="PROSITE" id="PS50937">
    <property type="entry name" value="HTH_MERR_2"/>
    <property type="match status" value="1"/>
</dbReference>
<organism evidence="6">
    <name type="scientific">Paenibacillus ihbetae</name>
    <dbReference type="NCBI Taxonomy" id="1870820"/>
    <lineage>
        <taxon>Bacteria</taxon>
        <taxon>Bacillati</taxon>
        <taxon>Bacillota</taxon>
        <taxon>Bacilli</taxon>
        <taxon>Bacillales</taxon>
        <taxon>Paenibacillaceae</taxon>
        <taxon>Paenibacillus</taxon>
    </lineage>
</organism>
<feature type="domain" description="HTH merR-type" evidence="5">
    <location>
        <begin position="5"/>
        <end position="74"/>
    </location>
</feature>
<keyword evidence="2" id="KW-0238">DNA-binding</keyword>
<dbReference type="InterPro" id="IPR012925">
    <property type="entry name" value="TipAS_dom"/>
</dbReference>
<dbReference type="Gene3D" id="1.10.1660.10">
    <property type="match status" value="1"/>
</dbReference>
<dbReference type="KEGG" id="pib:BBD41_11390"/>
<dbReference type="EMBL" id="CP016809">
    <property type="protein sequence ID" value="ANY73146.1"/>
    <property type="molecule type" value="Genomic_DNA"/>
</dbReference>
<protein>
    <submittedName>
        <fullName evidence="6">MerR family transcriptional regulator</fullName>
    </submittedName>
</protein>
<dbReference type="SMART" id="SM00422">
    <property type="entry name" value="HTH_MERR"/>
    <property type="match status" value="1"/>
</dbReference>
<gene>
    <name evidence="6" type="ORF">BBD41_11390</name>
</gene>
<dbReference type="PANTHER" id="PTHR30204:SF90">
    <property type="entry name" value="HTH-TYPE TRANSCRIPTIONAL ACTIVATOR MTA"/>
    <property type="match status" value="1"/>
</dbReference>
<dbReference type="RefSeq" id="WP_099477671.1">
    <property type="nucleotide sequence ID" value="NZ_CP016809.1"/>
</dbReference>
<dbReference type="SUPFAM" id="SSF46955">
    <property type="entry name" value="Putative DNA-binding domain"/>
    <property type="match status" value="1"/>
</dbReference>
<name>A0A1B2DZH4_9BACL</name>
<reference evidence="6" key="1">
    <citation type="submission" date="2016-08" db="EMBL/GenBank/DDBJ databases">
        <title>Complete Genome Seqeunce of Paenibacillus sp. nov. IHBB 9852 from high altitute lake of Indian trans-Himalayas.</title>
        <authorList>
            <person name="Kiran S."/>
            <person name="Swarnkar M.K."/>
            <person name="Rana A."/>
            <person name="Tewari R."/>
            <person name="Gulati A."/>
        </authorList>
    </citation>
    <scope>NUCLEOTIDE SEQUENCE [LARGE SCALE GENOMIC DNA]</scope>
    <source>
        <strain evidence="6">IHBB 9852</strain>
    </source>
</reference>
<keyword evidence="3" id="KW-0010">Activator</keyword>
<dbReference type="PANTHER" id="PTHR30204">
    <property type="entry name" value="REDOX-CYCLING DRUG-SENSING TRANSCRIPTIONAL ACTIVATOR SOXR"/>
    <property type="match status" value="1"/>
</dbReference>
<dbReference type="InterPro" id="IPR047057">
    <property type="entry name" value="MerR_fam"/>
</dbReference>
<dbReference type="InterPro" id="IPR036244">
    <property type="entry name" value="TipA-like_antibiotic-bd"/>
</dbReference>
<keyword evidence="1" id="KW-0805">Transcription regulation</keyword>
<dbReference type="Gene3D" id="1.10.490.50">
    <property type="entry name" value="Antibiotic binding domain of TipA-like multidrug resistance regulators"/>
    <property type="match status" value="1"/>
</dbReference>
<evidence type="ECO:0000256" key="2">
    <source>
        <dbReference type="ARBA" id="ARBA00023125"/>
    </source>
</evidence>
<evidence type="ECO:0000256" key="3">
    <source>
        <dbReference type="ARBA" id="ARBA00023159"/>
    </source>
</evidence>
<dbReference type="Pfam" id="PF13411">
    <property type="entry name" value="MerR_1"/>
    <property type="match status" value="1"/>
</dbReference>
<keyword evidence="4" id="KW-0804">Transcription</keyword>